<reference evidence="1 2" key="1">
    <citation type="submission" date="2019-02" db="EMBL/GenBank/DDBJ databases">
        <title>Deep-cultivation of Planctomycetes and their phenomic and genomic characterization uncovers novel biology.</title>
        <authorList>
            <person name="Wiegand S."/>
            <person name="Jogler M."/>
            <person name="Boedeker C."/>
            <person name="Pinto D."/>
            <person name="Vollmers J."/>
            <person name="Rivas-Marin E."/>
            <person name="Kohn T."/>
            <person name="Peeters S.H."/>
            <person name="Heuer A."/>
            <person name="Rast P."/>
            <person name="Oberbeckmann S."/>
            <person name="Bunk B."/>
            <person name="Jeske O."/>
            <person name="Meyerdierks A."/>
            <person name="Storesund J.E."/>
            <person name="Kallscheuer N."/>
            <person name="Luecker S."/>
            <person name="Lage O.M."/>
            <person name="Pohl T."/>
            <person name="Merkel B.J."/>
            <person name="Hornburger P."/>
            <person name="Mueller R.-W."/>
            <person name="Bruemmer F."/>
            <person name="Labrenz M."/>
            <person name="Spormann A.M."/>
            <person name="Op den Camp H."/>
            <person name="Overmann J."/>
            <person name="Amann R."/>
            <person name="Jetten M.S.M."/>
            <person name="Mascher T."/>
            <person name="Medema M.H."/>
            <person name="Devos D.P."/>
            <person name="Kaster A.-K."/>
            <person name="Ovreas L."/>
            <person name="Rohde M."/>
            <person name="Galperin M.Y."/>
            <person name="Jogler C."/>
        </authorList>
    </citation>
    <scope>NUCLEOTIDE SEQUENCE [LARGE SCALE GENOMIC DNA]</scope>
    <source>
        <strain evidence="1 2">Q31a</strain>
    </source>
</reference>
<dbReference type="Proteomes" id="UP000318017">
    <property type="component" value="Chromosome"/>
</dbReference>
<dbReference type="KEGG" id="ahel:Q31a_14880"/>
<organism evidence="1 2">
    <name type="scientific">Aureliella helgolandensis</name>
    <dbReference type="NCBI Taxonomy" id="2527968"/>
    <lineage>
        <taxon>Bacteria</taxon>
        <taxon>Pseudomonadati</taxon>
        <taxon>Planctomycetota</taxon>
        <taxon>Planctomycetia</taxon>
        <taxon>Pirellulales</taxon>
        <taxon>Pirellulaceae</taxon>
        <taxon>Aureliella</taxon>
    </lineage>
</organism>
<sequence>MLANPSLLQRHEANRAWNPIDACVTPGTAKPSLTGGVA</sequence>
<dbReference type="AlphaFoldDB" id="A0A518G3P5"/>
<gene>
    <name evidence="1" type="ORF">Q31a_14880</name>
</gene>
<evidence type="ECO:0000313" key="1">
    <source>
        <dbReference type="EMBL" id="QDV23190.1"/>
    </source>
</evidence>
<keyword evidence="2" id="KW-1185">Reference proteome</keyword>
<name>A0A518G3P5_9BACT</name>
<proteinExistence type="predicted"/>
<evidence type="ECO:0000313" key="2">
    <source>
        <dbReference type="Proteomes" id="UP000318017"/>
    </source>
</evidence>
<accession>A0A518G3P5</accession>
<dbReference type="EMBL" id="CP036298">
    <property type="protein sequence ID" value="QDV23190.1"/>
    <property type="molecule type" value="Genomic_DNA"/>
</dbReference>
<protein>
    <submittedName>
        <fullName evidence="1">Uncharacterized protein</fullName>
    </submittedName>
</protein>